<organism evidence="3">
    <name type="scientific">Darwinula stevensoni</name>
    <dbReference type="NCBI Taxonomy" id="69355"/>
    <lineage>
        <taxon>Eukaryota</taxon>
        <taxon>Metazoa</taxon>
        <taxon>Ecdysozoa</taxon>
        <taxon>Arthropoda</taxon>
        <taxon>Crustacea</taxon>
        <taxon>Oligostraca</taxon>
        <taxon>Ostracoda</taxon>
        <taxon>Podocopa</taxon>
        <taxon>Podocopida</taxon>
        <taxon>Darwinulocopina</taxon>
        <taxon>Darwinuloidea</taxon>
        <taxon>Darwinulidae</taxon>
        <taxon>Darwinula</taxon>
    </lineage>
</organism>
<sequence length="785" mass="85844">MQHVMSLVMATLSESIRGVCAVASTRRSSTSSNSSRFNVRRESDESNRDGLRASARRSQSRPRSDKTKADIHAFQGFRDAKPPVNGRPPTKKPSLPPKQSDRSVSGSREARPDRTKGRGDAPKTRMRRDCQFNAPEAVIPLNPMITSTPNVKNEAMPVGNTTPMSKLRKPEPQRLKFGLVSSGPIIQSVTSLDELDIDETLPLRDSSPEGDDEGLVMGHLSSVMPDVVLGSVNAGGRADVYKVEEPEEDDTGIWSPDEDFSISDFINSESTFQVTLEKTAQGLGLSVTGGREARSHRLRGFVWIKKVFPMTPAWEQGILALGDIILKANEIPLIGLTVPEALEILRTAPKQTTLMVCRLPPHFSPLLSSSETDPSSLSLSQKQSPSGFLSPCGEFEVTLEKVNGSLGFTLRKQDDSRLGHYVRALVKEPALSNGRILPGDKIISVNGQDISEMSHSDAVAFLRQCAAEVVLRLYRDRTQTPVSPLSPCESESPAFKPKPLLRKEARDMLSGLAAQRSDSPSGSGTGSRKGRRLIRGSSSNQDDDGESFSPSPTRRRRAPPMHRDASTDSPTPEMFGSPPRPTSLDLASPSSRSSSLRRQQFILPSPILGDSPDHSLASLPPEIEPSKKFQRNHEYMSANWNERSRGGKTGDGDMGLLKWRGTVFDEPDDHNDRPNDAEEDVVEIGISPGGEMFEVELHRGWNSRLGFSLHIGETVPETTWSTRVSAVHPDSVAARDGRIAVGDYLLEVNGEDVSGQETEAVIGLLRKLRGHIHMVLYRPQTASTS</sequence>
<feature type="compositionally biased region" description="Low complexity" evidence="1">
    <location>
        <begin position="583"/>
        <end position="598"/>
    </location>
</feature>
<evidence type="ECO:0000313" key="4">
    <source>
        <dbReference type="Proteomes" id="UP000677054"/>
    </source>
</evidence>
<dbReference type="InterPro" id="IPR052074">
    <property type="entry name" value="NonRcpt_TyrProt_Phosphatase"/>
</dbReference>
<dbReference type="OrthoDB" id="165498at2759"/>
<dbReference type="InterPro" id="IPR001478">
    <property type="entry name" value="PDZ"/>
</dbReference>
<feature type="region of interest" description="Disordered" evidence="1">
    <location>
        <begin position="143"/>
        <end position="168"/>
    </location>
</feature>
<feature type="compositionally biased region" description="Basic and acidic residues" evidence="1">
    <location>
        <begin position="62"/>
        <end position="71"/>
    </location>
</feature>
<dbReference type="EMBL" id="LR903003">
    <property type="protein sequence ID" value="CAD7251361.1"/>
    <property type="molecule type" value="Genomic_DNA"/>
</dbReference>
<evidence type="ECO:0000256" key="1">
    <source>
        <dbReference type="SAM" id="MobiDB-lite"/>
    </source>
</evidence>
<evidence type="ECO:0000259" key="2">
    <source>
        <dbReference type="PROSITE" id="PS50106"/>
    </source>
</evidence>
<feature type="compositionally biased region" description="Low complexity" evidence="1">
    <location>
        <begin position="24"/>
        <end position="37"/>
    </location>
</feature>
<feature type="region of interest" description="Disordered" evidence="1">
    <location>
        <begin position="479"/>
        <end position="631"/>
    </location>
</feature>
<dbReference type="SMART" id="SM00228">
    <property type="entry name" value="PDZ"/>
    <property type="match status" value="3"/>
</dbReference>
<reference evidence="3" key="1">
    <citation type="submission" date="2020-11" db="EMBL/GenBank/DDBJ databases">
        <authorList>
            <person name="Tran Van P."/>
        </authorList>
    </citation>
    <scope>NUCLEOTIDE SEQUENCE</scope>
</reference>
<dbReference type="Gene3D" id="2.30.42.10">
    <property type="match status" value="3"/>
</dbReference>
<dbReference type="PANTHER" id="PTHR46900:SF2">
    <property type="entry name" value="TYROSINE-PROTEIN PHOSPHATASE NON-RECEPTOR TYPE 13"/>
    <property type="match status" value="1"/>
</dbReference>
<proteinExistence type="predicted"/>
<feature type="compositionally biased region" description="Basic and acidic residues" evidence="1">
    <location>
        <begin position="108"/>
        <end position="125"/>
    </location>
</feature>
<feature type="domain" description="PDZ" evidence="2">
    <location>
        <begin position="273"/>
        <end position="360"/>
    </location>
</feature>
<keyword evidence="4" id="KW-1185">Reference proteome</keyword>
<gene>
    <name evidence="3" type="ORF">DSTB1V02_LOCUS11128</name>
</gene>
<feature type="domain" description="PDZ" evidence="2">
    <location>
        <begin position="396"/>
        <end position="477"/>
    </location>
</feature>
<dbReference type="PROSITE" id="PS50106">
    <property type="entry name" value="PDZ"/>
    <property type="match status" value="3"/>
</dbReference>
<dbReference type="Proteomes" id="UP000677054">
    <property type="component" value="Unassembled WGS sequence"/>
</dbReference>
<dbReference type="SUPFAM" id="SSF50156">
    <property type="entry name" value="PDZ domain-like"/>
    <property type="match status" value="3"/>
</dbReference>
<dbReference type="PANTHER" id="PTHR46900">
    <property type="entry name" value="TYROSINE-PROTEIN PHOSPHATASE NON-RECEPTOR TYPE 13"/>
    <property type="match status" value="1"/>
</dbReference>
<accession>A0A7R9AC57</accession>
<dbReference type="InterPro" id="IPR036034">
    <property type="entry name" value="PDZ_sf"/>
</dbReference>
<name>A0A7R9AC57_9CRUS</name>
<dbReference type="Pfam" id="PF00595">
    <property type="entry name" value="PDZ"/>
    <property type="match status" value="3"/>
</dbReference>
<feature type="compositionally biased region" description="Basic and acidic residues" evidence="1">
    <location>
        <begin position="39"/>
        <end position="51"/>
    </location>
</feature>
<protein>
    <recommendedName>
        <fullName evidence="2">PDZ domain-containing protein</fullName>
    </recommendedName>
</protein>
<evidence type="ECO:0000313" key="3">
    <source>
        <dbReference type="EMBL" id="CAD7251361.1"/>
    </source>
</evidence>
<dbReference type="EMBL" id="CAJPEV010003486">
    <property type="protein sequence ID" value="CAG0899866.1"/>
    <property type="molecule type" value="Genomic_DNA"/>
</dbReference>
<feature type="region of interest" description="Disordered" evidence="1">
    <location>
        <begin position="22"/>
        <end position="125"/>
    </location>
</feature>
<feature type="domain" description="PDZ" evidence="2">
    <location>
        <begin position="694"/>
        <end position="780"/>
    </location>
</feature>
<dbReference type="AlphaFoldDB" id="A0A7R9AC57"/>